<dbReference type="InterPro" id="IPR008983">
    <property type="entry name" value="Tumour_necrosis_fac-like_dom"/>
</dbReference>
<dbReference type="PANTHER" id="PTHR22923:SF116">
    <property type="entry name" value="C1Q DOMAIN-CONTAINING PROTEIN"/>
    <property type="match status" value="1"/>
</dbReference>
<dbReference type="InterPro" id="IPR050822">
    <property type="entry name" value="Cerebellin_Synaptic_Org"/>
</dbReference>
<keyword evidence="7" id="KW-1185">Reference proteome</keyword>
<sequence length="235" mass="26986">MYVEGFLLNPGQTSSPGMITSQCISMDMYLAEKKELRNQIFQFQRENEQTLQLLTTQLQQKLTVIDDKLKQSNKPNDTIELAHLEQKNRDLELNLTILQEKHRLLQISYVRQNDQLDLLKNKSTEVIKELSEIKQLKSVNQTLDLRVVQSYNEMLKKGETIAFSAYREETQSLSAGTKVLFNKVWTNVGNGYQASTGIFTAPREGLYHFTAVLMSTSGGSFFRDFITIRRGQHQG</sequence>
<evidence type="ECO:0000256" key="3">
    <source>
        <dbReference type="ARBA" id="ARBA00022729"/>
    </source>
</evidence>
<evidence type="ECO:0000256" key="2">
    <source>
        <dbReference type="ARBA" id="ARBA00022525"/>
    </source>
</evidence>
<dbReference type="EMBL" id="CAJPWZ010000701">
    <property type="protein sequence ID" value="CAG2198865.1"/>
    <property type="molecule type" value="Genomic_DNA"/>
</dbReference>
<dbReference type="GO" id="GO:0005576">
    <property type="term" value="C:extracellular region"/>
    <property type="evidence" value="ECO:0007669"/>
    <property type="project" value="UniProtKB-SubCell"/>
</dbReference>
<dbReference type="PANTHER" id="PTHR22923">
    <property type="entry name" value="CEREBELLIN-RELATED"/>
    <property type="match status" value="1"/>
</dbReference>
<dbReference type="InterPro" id="IPR001073">
    <property type="entry name" value="C1q_dom"/>
</dbReference>
<dbReference type="SUPFAM" id="SSF49842">
    <property type="entry name" value="TNF-like"/>
    <property type="match status" value="1"/>
</dbReference>
<proteinExistence type="predicted"/>
<comment type="caution">
    <text evidence="6">The sequence shown here is derived from an EMBL/GenBank/DDBJ whole genome shotgun (WGS) entry which is preliminary data.</text>
</comment>
<keyword evidence="2" id="KW-0964">Secreted</keyword>
<accession>A0A8S3QQF0</accession>
<reference evidence="6" key="1">
    <citation type="submission" date="2021-03" db="EMBL/GenBank/DDBJ databases">
        <authorList>
            <person name="Bekaert M."/>
        </authorList>
    </citation>
    <scope>NUCLEOTIDE SEQUENCE</scope>
</reference>
<keyword evidence="3" id="KW-0732">Signal</keyword>
<evidence type="ECO:0000259" key="5">
    <source>
        <dbReference type="PROSITE" id="PS50871"/>
    </source>
</evidence>
<dbReference type="Proteomes" id="UP000683360">
    <property type="component" value="Unassembled WGS sequence"/>
</dbReference>
<evidence type="ECO:0000256" key="4">
    <source>
        <dbReference type="SAM" id="Coils"/>
    </source>
</evidence>
<dbReference type="AlphaFoldDB" id="A0A8S3QQF0"/>
<dbReference type="Gene3D" id="2.60.120.40">
    <property type="match status" value="1"/>
</dbReference>
<name>A0A8S3QQF0_MYTED</name>
<comment type="subcellular location">
    <subcellularLocation>
        <location evidence="1">Secreted</location>
    </subcellularLocation>
</comment>
<protein>
    <submittedName>
        <fullName evidence="6">C1QL</fullName>
    </submittedName>
</protein>
<evidence type="ECO:0000256" key="1">
    <source>
        <dbReference type="ARBA" id="ARBA00004613"/>
    </source>
</evidence>
<keyword evidence="4" id="KW-0175">Coiled coil</keyword>
<feature type="domain" description="C1q" evidence="5">
    <location>
        <begin position="156"/>
        <end position="235"/>
    </location>
</feature>
<dbReference type="Pfam" id="PF00386">
    <property type="entry name" value="C1q"/>
    <property type="match status" value="1"/>
</dbReference>
<evidence type="ECO:0000313" key="6">
    <source>
        <dbReference type="EMBL" id="CAG2198865.1"/>
    </source>
</evidence>
<dbReference type="OrthoDB" id="6084676at2759"/>
<feature type="coiled-coil region" evidence="4">
    <location>
        <begin position="26"/>
        <end position="53"/>
    </location>
</feature>
<organism evidence="6 7">
    <name type="scientific">Mytilus edulis</name>
    <name type="common">Blue mussel</name>
    <dbReference type="NCBI Taxonomy" id="6550"/>
    <lineage>
        <taxon>Eukaryota</taxon>
        <taxon>Metazoa</taxon>
        <taxon>Spiralia</taxon>
        <taxon>Lophotrochozoa</taxon>
        <taxon>Mollusca</taxon>
        <taxon>Bivalvia</taxon>
        <taxon>Autobranchia</taxon>
        <taxon>Pteriomorphia</taxon>
        <taxon>Mytilida</taxon>
        <taxon>Mytiloidea</taxon>
        <taxon>Mytilidae</taxon>
        <taxon>Mytilinae</taxon>
        <taxon>Mytilus</taxon>
    </lineage>
</organism>
<dbReference type="PROSITE" id="PS50871">
    <property type="entry name" value="C1Q"/>
    <property type="match status" value="1"/>
</dbReference>
<gene>
    <name evidence="6" type="ORF">MEDL_13609</name>
</gene>
<evidence type="ECO:0000313" key="7">
    <source>
        <dbReference type="Proteomes" id="UP000683360"/>
    </source>
</evidence>